<dbReference type="Proteomes" id="UP000830434">
    <property type="component" value="Chromosome"/>
</dbReference>
<evidence type="ECO:0000313" key="2">
    <source>
        <dbReference type="EMBL" id="UPV99796.1"/>
    </source>
</evidence>
<feature type="compositionally biased region" description="Low complexity" evidence="1">
    <location>
        <begin position="30"/>
        <end position="42"/>
    </location>
</feature>
<feature type="region of interest" description="Disordered" evidence="1">
    <location>
        <begin position="23"/>
        <end position="50"/>
    </location>
</feature>
<dbReference type="AlphaFoldDB" id="A0A8U0IFE7"/>
<dbReference type="RefSeq" id="WP_248654287.1">
    <property type="nucleotide sequence ID" value="NZ_CP096658.1"/>
</dbReference>
<evidence type="ECO:0000256" key="1">
    <source>
        <dbReference type="SAM" id="MobiDB-lite"/>
    </source>
</evidence>
<name>A0A8U0IFE7_9EURY</name>
<proteinExistence type="predicted"/>
<keyword evidence="3" id="KW-1185">Reference proteome</keyword>
<dbReference type="KEGG" id="haxz:M0R88_14905"/>
<dbReference type="EMBL" id="CP096658">
    <property type="protein sequence ID" value="UPV99796.1"/>
    <property type="molecule type" value="Genomic_DNA"/>
</dbReference>
<sequence length="392" mass="42401">MPPSRRALLRTGLLGVAGALAGCSGREETTTQTTRTTKSTPRTTRHSTDARTTIGETTEATRTANATAVEFVHRAPVFGWGVADAGTWYYGHVLDGEGDADGLDASSVPGDVAGQDPETVRRFVADTDFETTAILAVQAEVESSSHGLDFEFVNRASSPPRVVAFLRDRDRAEFGSGVSTLLVRVPAADASRVETTVVESDFAFDGRERHPVVTFAPPNDTQFESVRVRGRDLREEAVGLPDPGGALITEPDAASAFAGAESVFSEFVRATDFDRSYLLAVRSSFDALDYFWPQSVVQDGGRVVADVRQYDPQIGINPIYSSVTLTRIRASSPPDRGTAVVRRYREARPNVPVETEIVPLSADPEKWRRATRTATTAIETTRGKTTATDTRS</sequence>
<reference evidence="2" key="1">
    <citation type="submission" date="2022-04" db="EMBL/GenBank/DDBJ databases">
        <title>Diverse halophilic archaea isolated from saline environments.</title>
        <authorList>
            <person name="Cui H.-L."/>
        </authorList>
    </citation>
    <scope>NUCLEOTIDE SEQUENCE</scope>
    <source>
        <strain evidence="2">XZYJT40</strain>
    </source>
</reference>
<organism evidence="2 3">
    <name type="scientific">Halorussus gelatinilyticus</name>
    <dbReference type="NCBI Taxonomy" id="2937524"/>
    <lineage>
        <taxon>Archaea</taxon>
        <taxon>Methanobacteriati</taxon>
        <taxon>Methanobacteriota</taxon>
        <taxon>Stenosarchaea group</taxon>
        <taxon>Halobacteria</taxon>
        <taxon>Halobacteriales</taxon>
        <taxon>Haladaptataceae</taxon>
        <taxon>Halorussus</taxon>
    </lineage>
</organism>
<dbReference type="GeneID" id="72191170"/>
<protein>
    <submittedName>
        <fullName evidence="2">Uncharacterized protein</fullName>
    </submittedName>
</protein>
<accession>A0A8U0IFE7</accession>
<gene>
    <name evidence="2" type="ORF">M0R88_14905</name>
</gene>
<dbReference type="PROSITE" id="PS51257">
    <property type="entry name" value="PROKAR_LIPOPROTEIN"/>
    <property type="match status" value="1"/>
</dbReference>
<evidence type="ECO:0000313" key="3">
    <source>
        <dbReference type="Proteomes" id="UP000830434"/>
    </source>
</evidence>